<evidence type="ECO:0000313" key="1">
    <source>
        <dbReference type="EMBL" id="TGX80119.1"/>
    </source>
</evidence>
<dbReference type="EMBL" id="SRZC01000030">
    <property type="protein sequence ID" value="TGX80119.1"/>
    <property type="molecule type" value="Genomic_DNA"/>
</dbReference>
<accession>A0AC61QM26</accession>
<reference evidence="1" key="1">
    <citation type="submission" date="2019-04" db="EMBL/GenBank/DDBJ databases">
        <title>Microbes associate with the intestines of laboratory mice.</title>
        <authorList>
            <person name="Navarre W."/>
            <person name="Wong E."/>
            <person name="Huang K."/>
            <person name="Tropini C."/>
            <person name="Ng K."/>
            <person name="Yu B."/>
        </authorList>
    </citation>
    <scope>NUCLEOTIDE SEQUENCE</scope>
    <source>
        <strain evidence="1">NM73_A23</strain>
    </source>
</reference>
<sequence>MKKARNLFYVIIIDVILVILLYKELEVSVNSLDIIYDPVAGFDYGDYDDMFYSVKTDLTAYDSIKSSEEPWVYSKDDRALRTDSGWVATSGTAAQIAEAVWLSMKGADYSQYRITSSTLSENQHWIVTAESSGHRSLYMEIDKMDGTVLRSIEN</sequence>
<name>A0AC61QM26_9BACT</name>
<gene>
    <name evidence="1" type="ORF">E5358_13775</name>
</gene>
<organism evidence="1 2">
    <name type="scientific">Palleniella muris</name>
    <dbReference type="NCBI Taxonomy" id="3038145"/>
    <lineage>
        <taxon>Bacteria</taxon>
        <taxon>Pseudomonadati</taxon>
        <taxon>Bacteroidota</taxon>
        <taxon>Bacteroidia</taxon>
        <taxon>Bacteroidales</taxon>
        <taxon>Prevotellaceae</taxon>
        <taxon>Palleniella</taxon>
    </lineage>
</organism>
<comment type="caution">
    <text evidence="1">The sequence shown here is derived from an EMBL/GenBank/DDBJ whole genome shotgun (WGS) entry which is preliminary data.</text>
</comment>
<proteinExistence type="predicted"/>
<evidence type="ECO:0000313" key="2">
    <source>
        <dbReference type="Proteomes" id="UP000308886"/>
    </source>
</evidence>
<keyword evidence="2" id="KW-1185">Reference proteome</keyword>
<dbReference type="Proteomes" id="UP000308886">
    <property type="component" value="Unassembled WGS sequence"/>
</dbReference>
<protein>
    <submittedName>
        <fullName evidence="1">Uncharacterized protein</fullName>
    </submittedName>
</protein>